<sequence>MVTAEARLTRREKPARARKAAAKATAAPGPGKGGEAVQEGLRALQQYIEREGQMPGRAVVERLPKGSEHRTGIWYANQKARRDRLDPARLTALVHLGIDWAR</sequence>
<name>A0ABQ7FA56_9ACTN</name>
<evidence type="ECO:0000256" key="1">
    <source>
        <dbReference type="SAM" id="MobiDB-lite"/>
    </source>
</evidence>
<organism evidence="2 3">
    <name type="scientific">Streptomyces lycii</name>
    <dbReference type="NCBI Taxonomy" id="2654337"/>
    <lineage>
        <taxon>Bacteria</taxon>
        <taxon>Bacillati</taxon>
        <taxon>Actinomycetota</taxon>
        <taxon>Actinomycetes</taxon>
        <taxon>Kitasatosporales</taxon>
        <taxon>Streptomycetaceae</taxon>
        <taxon>Streptomyces</taxon>
    </lineage>
</organism>
<feature type="region of interest" description="Disordered" evidence="1">
    <location>
        <begin position="1"/>
        <end position="37"/>
    </location>
</feature>
<gene>
    <name evidence="2" type="ORF">GCU69_27640</name>
</gene>
<dbReference type="Proteomes" id="UP000621266">
    <property type="component" value="Unassembled WGS sequence"/>
</dbReference>
<evidence type="ECO:0008006" key="4">
    <source>
        <dbReference type="Google" id="ProtNLM"/>
    </source>
</evidence>
<proteinExistence type="predicted"/>
<dbReference type="RefSeq" id="WP_156207462.1">
    <property type="nucleotide sequence ID" value="NZ_WHPN01000396.1"/>
</dbReference>
<evidence type="ECO:0000313" key="3">
    <source>
        <dbReference type="Proteomes" id="UP000621266"/>
    </source>
</evidence>
<evidence type="ECO:0000313" key="2">
    <source>
        <dbReference type="EMBL" id="KAF4405924.1"/>
    </source>
</evidence>
<dbReference type="EMBL" id="WHPN01000396">
    <property type="protein sequence ID" value="KAF4405924.1"/>
    <property type="molecule type" value="Genomic_DNA"/>
</dbReference>
<reference evidence="2 3" key="1">
    <citation type="submission" date="2019-10" db="EMBL/GenBank/DDBJ databases">
        <title>Streptomyces tenebrisbrunneis sp.nov., an endogenous actinomycete isolated from of Lycium ruthenicum.</title>
        <authorList>
            <person name="Ma L."/>
        </authorList>
    </citation>
    <scope>NUCLEOTIDE SEQUENCE [LARGE SCALE GENOMIC DNA]</scope>
    <source>
        <strain evidence="2 3">TRM 66187</strain>
    </source>
</reference>
<accession>A0ABQ7FA56</accession>
<keyword evidence="3" id="KW-1185">Reference proteome</keyword>
<comment type="caution">
    <text evidence="2">The sequence shown here is derived from an EMBL/GenBank/DDBJ whole genome shotgun (WGS) entry which is preliminary data.</text>
</comment>
<protein>
    <recommendedName>
        <fullName evidence="4">Helicase-associated domain-containing protein</fullName>
    </recommendedName>
</protein>